<dbReference type="PROSITE" id="PS50192">
    <property type="entry name" value="T_SNARE"/>
    <property type="match status" value="1"/>
</dbReference>
<dbReference type="GO" id="GO:0005886">
    <property type="term" value="C:plasma membrane"/>
    <property type="evidence" value="ECO:0007669"/>
    <property type="project" value="TreeGrafter"/>
</dbReference>
<dbReference type="EMBL" id="JARQZJ010000126">
    <property type="protein sequence ID" value="KAK9890930.1"/>
    <property type="molecule type" value="Genomic_DNA"/>
</dbReference>
<comment type="subcellular location">
    <subcellularLocation>
        <location evidence="1">Membrane</location>
        <topology evidence="1">Single-pass type IV membrane protein</topology>
    </subcellularLocation>
</comment>
<proteinExistence type="inferred from homology"/>
<dbReference type="InterPro" id="IPR045242">
    <property type="entry name" value="Syntaxin"/>
</dbReference>
<keyword evidence="7" id="KW-0175">Coiled coil</keyword>
<evidence type="ECO:0000256" key="4">
    <source>
        <dbReference type="ARBA" id="ARBA00022775"/>
    </source>
</evidence>
<dbReference type="Proteomes" id="UP001431783">
    <property type="component" value="Unassembled WGS sequence"/>
</dbReference>
<keyword evidence="4" id="KW-0532">Neurotransmitter transport</keyword>
<dbReference type="GO" id="GO:0006906">
    <property type="term" value="P:vesicle fusion"/>
    <property type="evidence" value="ECO:0007669"/>
    <property type="project" value="TreeGrafter"/>
</dbReference>
<dbReference type="PANTHER" id="PTHR19957">
    <property type="entry name" value="SYNTAXIN"/>
    <property type="match status" value="1"/>
</dbReference>
<evidence type="ECO:0000256" key="5">
    <source>
        <dbReference type="ARBA" id="ARBA00022989"/>
    </source>
</evidence>
<dbReference type="GO" id="GO:0000149">
    <property type="term" value="F:SNARE binding"/>
    <property type="evidence" value="ECO:0007669"/>
    <property type="project" value="TreeGrafter"/>
</dbReference>
<protein>
    <recommendedName>
        <fullName evidence="9">t-SNARE coiled-coil homology domain-containing protein</fullName>
    </recommendedName>
</protein>
<dbReference type="AlphaFoldDB" id="A0AAW1VFA8"/>
<dbReference type="InterPro" id="IPR000727">
    <property type="entry name" value="T_SNARE_dom"/>
</dbReference>
<name>A0AAW1VFA8_9CUCU</name>
<comment type="caution">
    <text evidence="10">The sequence shown here is derived from an EMBL/GenBank/DDBJ whole genome shotgun (WGS) entry which is preliminary data.</text>
</comment>
<dbReference type="GO" id="GO:0006887">
    <property type="term" value="P:exocytosis"/>
    <property type="evidence" value="ECO:0007669"/>
    <property type="project" value="TreeGrafter"/>
</dbReference>
<feature type="transmembrane region" description="Helical" evidence="8">
    <location>
        <begin position="261"/>
        <end position="284"/>
    </location>
</feature>
<gene>
    <name evidence="10" type="ORF">WA026_012271</name>
</gene>
<evidence type="ECO:0000256" key="7">
    <source>
        <dbReference type="SAM" id="Coils"/>
    </source>
</evidence>
<reference evidence="10 11" key="1">
    <citation type="submission" date="2023-03" db="EMBL/GenBank/DDBJ databases">
        <title>Genome insight into feeding habits of ladybird beetles.</title>
        <authorList>
            <person name="Li H.-S."/>
            <person name="Huang Y.-H."/>
            <person name="Pang H."/>
        </authorList>
    </citation>
    <scope>NUCLEOTIDE SEQUENCE [LARGE SCALE GENOMIC DNA]</scope>
    <source>
        <strain evidence="10">SYSU_2023b</strain>
        <tissue evidence="10">Whole body</tissue>
    </source>
</reference>
<accession>A0AAW1VFA8</accession>
<dbReference type="InterPro" id="IPR010989">
    <property type="entry name" value="SNARE"/>
</dbReference>
<dbReference type="CDD" id="cd15848">
    <property type="entry name" value="SNARE_syntaxin1-like"/>
    <property type="match status" value="1"/>
</dbReference>
<dbReference type="GO" id="GO:0005484">
    <property type="term" value="F:SNAP receptor activity"/>
    <property type="evidence" value="ECO:0007669"/>
    <property type="project" value="TreeGrafter"/>
</dbReference>
<dbReference type="GO" id="GO:0012505">
    <property type="term" value="C:endomembrane system"/>
    <property type="evidence" value="ECO:0007669"/>
    <property type="project" value="TreeGrafter"/>
</dbReference>
<evidence type="ECO:0000313" key="11">
    <source>
        <dbReference type="Proteomes" id="UP001431783"/>
    </source>
</evidence>
<dbReference type="Gene3D" id="1.20.5.110">
    <property type="match status" value="1"/>
</dbReference>
<feature type="domain" description="T-SNARE coiled-coil homology" evidence="9">
    <location>
        <begin position="191"/>
        <end position="253"/>
    </location>
</feature>
<dbReference type="GO" id="GO:0006836">
    <property type="term" value="P:neurotransmitter transport"/>
    <property type="evidence" value="ECO:0007669"/>
    <property type="project" value="UniProtKB-KW"/>
</dbReference>
<evidence type="ECO:0000259" key="9">
    <source>
        <dbReference type="PROSITE" id="PS50192"/>
    </source>
</evidence>
<evidence type="ECO:0000256" key="3">
    <source>
        <dbReference type="ARBA" id="ARBA00022692"/>
    </source>
</evidence>
<keyword evidence="3 8" id="KW-0812">Transmembrane</keyword>
<sequence>MVRDRLEELRQKSNRNSKVKDLLIEVEKDPFQNVFNIVQEITKGIDKISENVEYCRRHMKQMSETPFRERELSEKLTEIFLQNGNTTHAVNSTLKQLENKVKNGDKLCALGRIEAVQYNTLRTRFRKCLNENNEELQNFKNFRINTYKAQLRAKGIDVDDEDISELLLSKEDVQIFTDNLLVETAEAKRLLSEAEELNEQLLKIENLIQEVRDLFVQMSVLVEEQQELVDIVEYQTQQAVDFVERIPKVLRKAKENKIKAFKIKLICFSILTIFIIIFVLSFIYG</sequence>
<evidence type="ECO:0000256" key="8">
    <source>
        <dbReference type="SAM" id="Phobius"/>
    </source>
</evidence>
<dbReference type="PANTHER" id="PTHR19957:SF307">
    <property type="entry name" value="PROTEIN SSO1-RELATED"/>
    <property type="match status" value="1"/>
</dbReference>
<dbReference type="SUPFAM" id="SSF47661">
    <property type="entry name" value="t-snare proteins"/>
    <property type="match status" value="1"/>
</dbReference>
<keyword evidence="5 8" id="KW-1133">Transmembrane helix</keyword>
<feature type="coiled-coil region" evidence="7">
    <location>
        <begin position="180"/>
        <end position="214"/>
    </location>
</feature>
<organism evidence="10 11">
    <name type="scientific">Henosepilachna vigintioctopunctata</name>
    <dbReference type="NCBI Taxonomy" id="420089"/>
    <lineage>
        <taxon>Eukaryota</taxon>
        <taxon>Metazoa</taxon>
        <taxon>Ecdysozoa</taxon>
        <taxon>Arthropoda</taxon>
        <taxon>Hexapoda</taxon>
        <taxon>Insecta</taxon>
        <taxon>Pterygota</taxon>
        <taxon>Neoptera</taxon>
        <taxon>Endopterygota</taxon>
        <taxon>Coleoptera</taxon>
        <taxon>Polyphaga</taxon>
        <taxon>Cucujiformia</taxon>
        <taxon>Coccinelloidea</taxon>
        <taxon>Coccinellidae</taxon>
        <taxon>Epilachninae</taxon>
        <taxon>Epilachnini</taxon>
        <taxon>Henosepilachna</taxon>
    </lineage>
</organism>
<keyword evidence="6 8" id="KW-0472">Membrane</keyword>
<keyword evidence="11" id="KW-1185">Reference proteome</keyword>
<evidence type="ECO:0000256" key="2">
    <source>
        <dbReference type="ARBA" id="ARBA00009063"/>
    </source>
</evidence>
<dbReference type="SMART" id="SM00397">
    <property type="entry name" value="t_SNARE"/>
    <property type="match status" value="1"/>
</dbReference>
<comment type="similarity">
    <text evidence="2">Belongs to the syntaxin family.</text>
</comment>
<evidence type="ECO:0000256" key="6">
    <source>
        <dbReference type="ARBA" id="ARBA00023136"/>
    </source>
</evidence>
<evidence type="ECO:0000313" key="10">
    <source>
        <dbReference type="EMBL" id="KAK9890930.1"/>
    </source>
</evidence>
<dbReference type="GO" id="GO:0031201">
    <property type="term" value="C:SNARE complex"/>
    <property type="evidence" value="ECO:0007669"/>
    <property type="project" value="TreeGrafter"/>
</dbReference>
<dbReference type="Pfam" id="PF00804">
    <property type="entry name" value="Syntaxin"/>
    <property type="match status" value="1"/>
</dbReference>
<dbReference type="Gene3D" id="1.20.58.70">
    <property type="match status" value="1"/>
</dbReference>
<dbReference type="InterPro" id="IPR006011">
    <property type="entry name" value="Syntaxin_N"/>
</dbReference>
<dbReference type="GO" id="GO:0048278">
    <property type="term" value="P:vesicle docking"/>
    <property type="evidence" value="ECO:0007669"/>
    <property type="project" value="TreeGrafter"/>
</dbReference>
<keyword evidence="4" id="KW-0813">Transport</keyword>
<dbReference type="GO" id="GO:0006886">
    <property type="term" value="P:intracellular protein transport"/>
    <property type="evidence" value="ECO:0007669"/>
    <property type="project" value="TreeGrafter"/>
</dbReference>
<evidence type="ECO:0000256" key="1">
    <source>
        <dbReference type="ARBA" id="ARBA00004211"/>
    </source>
</evidence>